<proteinExistence type="predicted"/>
<comment type="caution">
    <text evidence="3">The sequence shown here is derived from an EMBL/GenBank/DDBJ whole genome shotgun (WGS) entry which is preliminary data.</text>
</comment>
<name>A0AAJ0D4W6_9PEZI</name>
<dbReference type="AlphaFoldDB" id="A0AAJ0D4W6"/>
<reference evidence="3" key="1">
    <citation type="submission" date="2023-04" db="EMBL/GenBank/DDBJ databases">
        <title>Black Yeasts Isolated from many extreme environments.</title>
        <authorList>
            <person name="Coleine C."/>
            <person name="Stajich J.E."/>
            <person name="Selbmann L."/>
        </authorList>
    </citation>
    <scope>NUCLEOTIDE SEQUENCE</scope>
    <source>
        <strain evidence="3">CCFEE 5312</strain>
    </source>
</reference>
<accession>A0AAJ0D4W6</accession>
<feature type="region of interest" description="Disordered" evidence="1">
    <location>
        <begin position="54"/>
        <end position="128"/>
    </location>
</feature>
<organism evidence="3 4">
    <name type="scientific">Extremus antarcticus</name>
    <dbReference type="NCBI Taxonomy" id="702011"/>
    <lineage>
        <taxon>Eukaryota</taxon>
        <taxon>Fungi</taxon>
        <taxon>Dikarya</taxon>
        <taxon>Ascomycota</taxon>
        <taxon>Pezizomycotina</taxon>
        <taxon>Dothideomycetes</taxon>
        <taxon>Dothideomycetidae</taxon>
        <taxon>Mycosphaerellales</taxon>
        <taxon>Extremaceae</taxon>
        <taxon>Extremus</taxon>
    </lineage>
</organism>
<gene>
    <name evidence="3" type="ORF">LTR09_012583</name>
</gene>
<feature type="compositionally biased region" description="Low complexity" evidence="1">
    <location>
        <begin position="63"/>
        <end position="76"/>
    </location>
</feature>
<feature type="transmembrane region" description="Helical" evidence="2">
    <location>
        <begin position="32"/>
        <end position="52"/>
    </location>
</feature>
<evidence type="ECO:0000313" key="3">
    <source>
        <dbReference type="EMBL" id="KAK3045889.1"/>
    </source>
</evidence>
<evidence type="ECO:0000313" key="4">
    <source>
        <dbReference type="Proteomes" id="UP001271007"/>
    </source>
</evidence>
<keyword evidence="2" id="KW-0472">Membrane</keyword>
<sequence>MPGMTVIRPCYQPGRPGCVKDENSSSPADRTIGLVIVVVALGLLTTTVDIAFGKGNGAANLTPTAPSKPKWSASPPTRRPLGSHNRHQPRHQARPPPPATKVERRRRRSPRRSSDGMTRGDVAHPRRRSHIRRIHLDQLVSKRSLLGPYEVSLPNGQYSSDAKHWVVPIIDVYNEYGFDRECKFKVTFLLFSNWPEDVEMSFRSYTAQQLSYSFEGVEMIKNGLLTCEIGIGQLGNFKMSKIQI</sequence>
<dbReference type="Proteomes" id="UP001271007">
    <property type="component" value="Unassembled WGS sequence"/>
</dbReference>
<dbReference type="EMBL" id="JAWDJX010000138">
    <property type="protein sequence ID" value="KAK3045889.1"/>
    <property type="molecule type" value="Genomic_DNA"/>
</dbReference>
<keyword evidence="4" id="KW-1185">Reference proteome</keyword>
<feature type="compositionally biased region" description="Basic residues" evidence="1">
    <location>
        <begin position="84"/>
        <end position="93"/>
    </location>
</feature>
<evidence type="ECO:0000256" key="1">
    <source>
        <dbReference type="SAM" id="MobiDB-lite"/>
    </source>
</evidence>
<evidence type="ECO:0000256" key="2">
    <source>
        <dbReference type="SAM" id="Phobius"/>
    </source>
</evidence>
<keyword evidence="2" id="KW-1133">Transmembrane helix</keyword>
<keyword evidence="2" id="KW-0812">Transmembrane</keyword>
<protein>
    <submittedName>
        <fullName evidence="3">Uncharacterized protein</fullName>
    </submittedName>
</protein>
<feature type="region of interest" description="Disordered" evidence="1">
    <location>
        <begin position="1"/>
        <end position="27"/>
    </location>
</feature>